<keyword evidence="1" id="KW-1133">Transmembrane helix</keyword>
<proteinExistence type="predicted"/>
<dbReference type="Proteomes" id="UP001221757">
    <property type="component" value="Unassembled WGS sequence"/>
</dbReference>
<keyword evidence="1" id="KW-0812">Transmembrane</keyword>
<sequence length="636" mass="69273">MYAGHSEIDSSVPFLHQMGSSIRSTGYEKLRDPPALEAQPVFPRRGRFKAWNFFSNLFFGWPVFVICGQLILQTVAWGFFAAVEHRGFIALPVGLAAEVKAHAHYVTMISTMVSTGLAASSSFQDLRPLTRPGSPEVEVEVEPHVHRCIVLTGLQTSGFATYSSHISHLRRAQMAHIAHTGCDCNRNTGLLTAFTVGQSESGYALAKYLQGYPASFTLMDQTFNISTSGILPATTINVDAAARWFPDITTIPSTMRGLEDLPDGLSADYSMDQQGPVFRICAWDRKLMRSRIFRRRNLRLQKSHRRHHAITAPCNRYREGLEFAEFKSNGNYYILSNYLRLSGTCKFPMGKPNYLIMIACPQPADNYSELFAFNKNSLIFSSAGLYSTPTIVCSLSPKITKLNVYYTESVITPTEYLAEPIPDPDGPAGLSAVATIRNMLFFGQASSSNAMGDEIHSLLTDLPFEKWDADTLVLANTVAPYVNIAGPSIVPHIVLSQIFRACLSGINGTFPDGLPADMTIPTSGTVLTQTMGWTRFSASALLFLLPGTLVALATIIVVVVALAEHAGDLPEHVFDPSDALHLVTAAAAGGLSGAFTGTSDEEIEAAERMIIVLGAIPGRGPALFLHGTKSRNYMNA</sequence>
<comment type="caution">
    <text evidence="2">The sequence shown here is derived from an EMBL/GenBank/DDBJ whole genome shotgun (WGS) entry which is preliminary data.</text>
</comment>
<keyword evidence="3" id="KW-1185">Reference proteome</keyword>
<evidence type="ECO:0000313" key="3">
    <source>
        <dbReference type="Proteomes" id="UP001221757"/>
    </source>
</evidence>
<protein>
    <submittedName>
        <fullName evidence="2">Uncharacterized protein</fullName>
    </submittedName>
</protein>
<feature type="transmembrane region" description="Helical" evidence="1">
    <location>
        <begin position="541"/>
        <end position="563"/>
    </location>
</feature>
<name>A0AAD7DZS4_MYCRO</name>
<feature type="transmembrane region" description="Helical" evidence="1">
    <location>
        <begin position="53"/>
        <end position="83"/>
    </location>
</feature>
<accession>A0AAD7DZS4</accession>
<evidence type="ECO:0000313" key="2">
    <source>
        <dbReference type="EMBL" id="KAJ7702771.1"/>
    </source>
</evidence>
<evidence type="ECO:0000256" key="1">
    <source>
        <dbReference type="SAM" id="Phobius"/>
    </source>
</evidence>
<organism evidence="2 3">
    <name type="scientific">Mycena rosella</name>
    <name type="common">Pink bonnet</name>
    <name type="synonym">Agaricus rosellus</name>
    <dbReference type="NCBI Taxonomy" id="1033263"/>
    <lineage>
        <taxon>Eukaryota</taxon>
        <taxon>Fungi</taxon>
        <taxon>Dikarya</taxon>
        <taxon>Basidiomycota</taxon>
        <taxon>Agaricomycotina</taxon>
        <taxon>Agaricomycetes</taxon>
        <taxon>Agaricomycetidae</taxon>
        <taxon>Agaricales</taxon>
        <taxon>Marasmiineae</taxon>
        <taxon>Mycenaceae</taxon>
        <taxon>Mycena</taxon>
    </lineage>
</organism>
<gene>
    <name evidence="2" type="ORF">B0H17DRAFT_1127712</name>
</gene>
<reference evidence="2" key="1">
    <citation type="submission" date="2023-03" db="EMBL/GenBank/DDBJ databases">
        <title>Massive genome expansion in bonnet fungi (Mycena s.s.) driven by repeated elements and novel gene families across ecological guilds.</title>
        <authorList>
            <consortium name="Lawrence Berkeley National Laboratory"/>
            <person name="Harder C.B."/>
            <person name="Miyauchi S."/>
            <person name="Viragh M."/>
            <person name="Kuo A."/>
            <person name="Thoen E."/>
            <person name="Andreopoulos B."/>
            <person name="Lu D."/>
            <person name="Skrede I."/>
            <person name="Drula E."/>
            <person name="Henrissat B."/>
            <person name="Morin E."/>
            <person name="Kohler A."/>
            <person name="Barry K."/>
            <person name="LaButti K."/>
            <person name="Morin E."/>
            <person name="Salamov A."/>
            <person name="Lipzen A."/>
            <person name="Mereny Z."/>
            <person name="Hegedus B."/>
            <person name="Baldrian P."/>
            <person name="Stursova M."/>
            <person name="Weitz H."/>
            <person name="Taylor A."/>
            <person name="Grigoriev I.V."/>
            <person name="Nagy L.G."/>
            <person name="Martin F."/>
            <person name="Kauserud H."/>
        </authorList>
    </citation>
    <scope>NUCLEOTIDE SEQUENCE</scope>
    <source>
        <strain evidence="2">CBHHK067</strain>
    </source>
</reference>
<dbReference type="AlphaFoldDB" id="A0AAD7DZS4"/>
<dbReference type="EMBL" id="JARKIE010000014">
    <property type="protein sequence ID" value="KAJ7702771.1"/>
    <property type="molecule type" value="Genomic_DNA"/>
</dbReference>
<keyword evidence="1" id="KW-0472">Membrane</keyword>